<sequence length="70" mass="7663">MASLTLRRAFGAPSSTSLLSRLAQARTVARQRKALAALDDHILDDIGVTRAQAEHESSRPAWDAPNHWKA</sequence>
<proteinExistence type="predicted"/>
<dbReference type="AlphaFoldDB" id="A0A3N4V4M7"/>
<name>A0A3N4V4M7_9RHOB</name>
<gene>
    <name evidence="2" type="ORF">EDD53_1209</name>
</gene>
<reference evidence="2 3" key="1">
    <citation type="submission" date="2018-11" db="EMBL/GenBank/DDBJ databases">
        <title>Genomic Encyclopedia of Type Strains, Phase IV (KMG-IV): sequencing the most valuable type-strain genomes for metagenomic binning, comparative biology and taxonomic classification.</title>
        <authorList>
            <person name="Goeker M."/>
        </authorList>
    </citation>
    <scope>NUCLEOTIDE SEQUENCE [LARGE SCALE GENOMIC DNA]</scope>
    <source>
        <strain evidence="2 3">DSM 104731</strain>
    </source>
</reference>
<dbReference type="Proteomes" id="UP000269689">
    <property type="component" value="Unassembled WGS sequence"/>
</dbReference>
<feature type="domain" description="YjiS-like" evidence="1">
    <location>
        <begin position="18"/>
        <end position="54"/>
    </location>
</feature>
<evidence type="ECO:0000313" key="3">
    <source>
        <dbReference type="Proteomes" id="UP000269689"/>
    </source>
</evidence>
<dbReference type="RefSeq" id="WP_123792221.1">
    <property type="nucleotide sequence ID" value="NZ_RKQK01000001.1"/>
</dbReference>
<dbReference type="EMBL" id="RKQK01000001">
    <property type="protein sequence ID" value="RPE72067.1"/>
    <property type="molecule type" value="Genomic_DNA"/>
</dbReference>
<keyword evidence="3" id="KW-1185">Reference proteome</keyword>
<dbReference type="Pfam" id="PF06568">
    <property type="entry name" value="YjiS-like"/>
    <property type="match status" value="1"/>
</dbReference>
<dbReference type="InterPro" id="IPR009506">
    <property type="entry name" value="YjiS-like"/>
</dbReference>
<evidence type="ECO:0000259" key="1">
    <source>
        <dbReference type="Pfam" id="PF06568"/>
    </source>
</evidence>
<dbReference type="OrthoDB" id="8096613at2"/>
<accession>A0A3N4V4M7</accession>
<organism evidence="2 3">
    <name type="scientific">Pacificibacter maritimus</name>
    <dbReference type="NCBI Taxonomy" id="762213"/>
    <lineage>
        <taxon>Bacteria</taxon>
        <taxon>Pseudomonadati</taxon>
        <taxon>Pseudomonadota</taxon>
        <taxon>Alphaproteobacteria</taxon>
        <taxon>Rhodobacterales</taxon>
        <taxon>Roseobacteraceae</taxon>
        <taxon>Pacificibacter</taxon>
    </lineage>
</organism>
<protein>
    <submittedName>
        <fullName evidence="2">Uncharacterized protein YjiS (DUF1127 family)</fullName>
    </submittedName>
</protein>
<comment type="caution">
    <text evidence="2">The sequence shown here is derived from an EMBL/GenBank/DDBJ whole genome shotgun (WGS) entry which is preliminary data.</text>
</comment>
<evidence type="ECO:0000313" key="2">
    <source>
        <dbReference type="EMBL" id="RPE72067.1"/>
    </source>
</evidence>